<keyword evidence="1" id="KW-0812">Transmembrane</keyword>
<feature type="transmembrane region" description="Helical" evidence="1">
    <location>
        <begin position="154"/>
        <end position="170"/>
    </location>
</feature>
<dbReference type="AlphaFoldDB" id="C5CFZ9"/>
<feature type="domain" description="CAAX prenyl protease 2/Lysostaphin resistance protein A-like" evidence="2">
    <location>
        <begin position="122"/>
        <end position="231"/>
    </location>
</feature>
<feature type="transmembrane region" description="Helical" evidence="1">
    <location>
        <begin position="123"/>
        <end position="142"/>
    </location>
</feature>
<dbReference type="STRING" id="521045.Kole_1809"/>
<evidence type="ECO:0000259" key="2">
    <source>
        <dbReference type="Pfam" id="PF02517"/>
    </source>
</evidence>
<keyword evidence="4" id="KW-1185">Reference proteome</keyword>
<sequence length="274" mass="32316">MKQARDEHWSFFLYTFLWSWSLWLVPVIFGLETTVSKLFYALGGIAPSTVGIFMAYSKKDRKYWKDFWHRIFDFRLIGFGWYLVIFLFVPVSSLIAVMINYFLTGTIPELSTLKSFLANPIKLIPFAVFMLFFGPIVEELGWRGFALDHLEKRYSWIKSSIILGSFWALWHLPLFFVRGTYQYNLMNDSFIYFIDFMVAFFPASVVMDWIYNNNGRSILSGVLFHFCMNFFGEVIDLPNHIKPYSTIVMMTVAIAILISWKSKNENRDSRPEIW</sequence>
<protein>
    <submittedName>
        <fullName evidence="3">Abortive infection protein</fullName>
    </submittedName>
</protein>
<name>C5CFZ9_KOSOT</name>
<feature type="transmembrane region" description="Helical" evidence="1">
    <location>
        <begin position="37"/>
        <end position="56"/>
    </location>
</feature>
<accession>C5CFZ9</accession>
<dbReference type="RefSeq" id="WP_015869137.1">
    <property type="nucleotide sequence ID" value="NC_012785.1"/>
</dbReference>
<dbReference type="OrthoDB" id="3693644at2"/>
<feature type="transmembrane region" description="Helical" evidence="1">
    <location>
        <begin position="190"/>
        <end position="211"/>
    </location>
</feature>
<dbReference type="PANTHER" id="PTHR35797">
    <property type="entry name" value="PROTEASE-RELATED"/>
    <property type="match status" value="1"/>
</dbReference>
<dbReference type="PANTHER" id="PTHR35797:SF1">
    <property type="entry name" value="PROTEASE"/>
    <property type="match status" value="1"/>
</dbReference>
<feature type="transmembrane region" description="Helical" evidence="1">
    <location>
        <begin position="241"/>
        <end position="260"/>
    </location>
</feature>
<keyword evidence="1" id="KW-1133">Transmembrane helix</keyword>
<feature type="transmembrane region" description="Helical" evidence="1">
    <location>
        <begin position="76"/>
        <end position="103"/>
    </location>
</feature>
<dbReference type="GO" id="GO:0004175">
    <property type="term" value="F:endopeptidase activity"/>
    <property type="evidence" value="ECO:0007669"/>
    <property type="project" value="UniProtKB-ARBA"/>
</dbReference>
<evidence type="ECO:0000256" key="1">
    <source>
        <dbReference type="SAM" id="Phobius"/>
    </source>
</evidence>
<gene>
    <name evidence="3" type="ordered locus">Kole_1809</name>
</gene>
<dbReference type="InterPro" id="IPR042150">
    <property type="entry name" value="MmRce1-like"/>
</dbReference>
<feature type="transmembrane region" description="Helical" evidence="1">
    <location>
        <begin position="12"/>
        <end position="31"/>
    </location>
</feature>
<evidence type="ECO:0000313" key="4">
    <source>
        <dbReference type="Proteomes" id="UP000002382"/>
    </source>
</evidence>
<proteinExistence type="predicted"/>
<evidence type="ECO:0000313" key="3">
    <source>
        <dbReference type="EMBL" id="ACR80493.1"/>
    </source>
</evidence>
<keyword evidence="1" id="KW-0472">Membrane</keyword>
<dbReference type="eggNOG" id="COG1266">
    <property type="taxonomic scope" value="Bacteria"/>
</dbReference>
<dbReference type="Pfam" id="PF02517">
    <property type="entry name" value="Rce1-like"/>
    <property type="match status" value="1"/>
</dbReference>
<dbReference type="GO" id="GO:0080120">
    <property type="term" value="P:CAAX-box protein maturation"/>
    <property type="evidence" value="ECO:0007669"/>
    <property type="project" value="UniProtKB-ARBA"/>
</dbReference>
<dbReference type="InterPro" id="IPR003675">
    <property type="entry name" value="Rce1/LyrA-like_dom"/>
</dbReference>
<dbReference type="Proteomes" id="UP000002382">
    <property type="component" value="Chromosome"/>
</dbReference>
<organism evidence="3 4">
    <name type="scientific">Kosmotoga olearia (strain ATCC BAA-1733 / DSM 21960 / TBF 19.5.1)</name>
    <dbReference type="NCBI Taxonomy" id="521045"/>
    <lineage>
        <taxon>Bacteria</taxon>
        <taxon>Thermotogati</taxon>
        <taxon>Thermotogota</taxon>
        <taxon>Thermotogae</taxon>
        <taxon>Kosmotogales</taxon>
        <taxon>Kosmotogaceae</taxon>
        <taxon>Kosmotoga</taxon>
    </lineage>
</organism>
<dbReference type="HOGENOM" id="CLU_064706_2_0_0"/>
<dbReference type="EMBL" id="CP001634">
    <property type="protein sequence ID" value="ACR80493.1"/>
    <property type="molecule type" value="Genomic_DNA"/>
</dbReference>
<reference evidence="3 4" key="2">
    <citation type="journal article" date="2011" name="J. Bacteriol.">
        <title>Genome Sequence of Kosmotoga olearia Strain TBF 19.5.1, a Thermophilic Bacterium with a Wide Growth Temperature Range, Isolated from the Troll B Oil Platform in the North Sea.</title>
        <authorList>
            <person name="Swithers K.S."/>
            <person name="Dipippo J.L."/>
            <person name="Bruce D.C."/>
            <person name="Detter C."/>
            <person name="Tapia R."/>
            <person name="Han S."/>
            <person name="Goodwin L.A."/>
            <person name="Han J."/>
            <person name="Woyke T."/>
            <person name="Pitluck S."/>
            <person name="Pennacchio L."/>
            <person name="Nolan M."/>
            <person name="Mikhailova N."/>
            <person name="Land M.L."/>
            <person name="Nesbo C.L."/>
            <person name="Gogarten J.P."/>
            <person name="Noll K.M."/>
        </authorList>
    </citation>
    <scope>NUCLEOTIDE SEQUENCE [LARGE SCALE GENOMIC DNA]</scope>
    <source>
        <strain evidence="4">ATCC BAA-1733 / DSM 21960 / TBF 19.5.1</strain>
    </source>
</reference>
<dbReference type="KEGG" id="kol:Kole_1809"/>
<reference evidence="3 4" key="1">
    <citation type="submission" date="2009-06" db="EMBL/GenBank/DDBJ databases">
        <title>Complete sequence of Thermotogales bacterium TBF 19.5.1.</title>
        <authorList>
            <consortium name="US DOE Joint Genome Institute"/>
            <person name="Lucas S."/>
            <person name="Copeland A."/>
            <person name="Lapidus A."/>
            <person name="Glavina del Rio T."/>
            <person name="Tice H."/>
            <person name="Bruce D."/>
            <person name="Goodwin L."/>
            <person name="Pitluck S."/>
            <person name="Chertkov O."/>
            <person name="Brettin T."/>
            <person name="Detter J.C."/>
            <person name="Han C."/>
            <person name="Schmutz J."/>
            <person name="Larimer F."/>
            <person name="Land M."/>
            <person name="Hauser L."/>
            <person name="Kyrpides N."/>
            <person name="Ovchinnikova G."/>
            <person name="Noll K."/>
        </authorList>
    </citation>
    <scope>NUCLEOTIDE SEQUENCE [LARGE SCALE GENOMIC DNA]</scope>
    <source>
        <strain evidence="4">ATCC BAA-1733 / DSM 21960 / TBF 19.5.1</strain>
    </source>
</reference>
<dbReference type="MEROPS" id="G05.004"/>